<protein>
    <submittedName>
        <fullName evidence="6">Zinc-binding alcohol dehydrogenase family protein</fullName>
    </submittedName>
</protein>
<keyword evidence="3" id="KW-0560">Oxidoreductase</keyword>
<reference evidence="6 7" key="1">
    <citation type="submission" date="2023-07" db="EMBL/GenBank/DDBJ databases">
        <title>The novel representative of Negativicutes class, Anaeroselena agilis gen. nov. sp. nov.</title>
        <authorList>
            <person name="Prokofeva M.I."/>
            <person name="Elcheninov A.G."/>
            <person name="Klyukina A."/>
            <person name="Kublanov I.V."/>
            <person name="Frolov E.N."/>
            <person name="Podosokorskaya O.A."/>
        </authorList>
    </citation>
    <scope>NUCLEOTIDE SEQUENCE [LARGE SCALE GENOMIC DNA]</scope>
    <source>
        <strain evidence="6 7">4137-cl</strain>
    </source>
</reference>
<dbReference type="Gene3D" id="3.90.180.10">
    <property type="entry name" value="Medium-chain alcohol dehydrogenases, catalytic domain"/>
    <property type="match status" value="1"/>
</dbReference>
<name>A0ABU3NUS0_9FIRM</name>
<keyword evidence="7" id="KW-1185">Reference proteome</keyword>
<evidence type="ECO:0000259" key="5">
    <source>
        <dbReference type="SMART" id="SM00829"/>
    </source>
</evidence>
<gene>
    <name evidence="6" type="ORF">Q4T40_04855</name>
</gene>
<dbReference type="InterPro" id="IPR002328">
    <property type="entry name" value="ADH_Zn_CS"/>
</dbReference>
<evidence type="ECO:0000256" key="3">
    <source>
        <dbReference type="ARBA" id="ARBA00023002"/>
    </source>
</evidence>
<organism evidence="6 7">
    <name type="scientific">Anaeroselena agilis</name>
    <dbReference type="NCBI Taxonomy" id="3063788"/>
    <lineage>
        <taxon>Bacteria</taxon>
        <taxon>Bacillati</taxon>
        <taxon>Bacillota</taxon>
        <taxon>Negativicutes</taxon>
        <taxon>Acetonemataceae</taxon>
        <taxon>Anaeroselena</taxon>
    </lineage>
</organism>
<keyword evidence="1 4" id="KW-0479">Metal-binding</keyword>
<accession>A0ABU3NUS0</accession>
<dbReference type="CDD" id="cd08261">
    <property type="entry name" value="Zn_ADH7"/>
    <property type="match status" value="1"/>
</dbReference>
<feature type="domain" description="Enoyl reductase (ER)" evidence="5">
    <location>
        <begin position="8"/>
        <end position="335"/>
    </location>
</feature>
<dbReference type="EMBL" id="JAUOZS010000001">
    <property type="protein sequence ID" value="MDT8900568.1"/>
    <property type="molecule type" value="Genomic_DNA"/>
</dbReference>
<comment type="similarity">
    <text evidence="4">Belongs to the zinc-containing alcohol dehydrogenase family.</text>
</comment>
<keyword evidence="2 4" id="KW-0862">Zinc</keyword>
<dbReference type="InterPro" id="IPR050129">
    <property type="entry name" value="Zn_alcohol_dh"/>
</dbReference>
<dbReference type="Pfam" id="PF08240">
    <property type="entry name" value="ADH_N"/>
    <property type="match status" value="1"/>
</dbReference>
<evidence type="ECO:0000256" key="4">
    <source>
        <dbReference type="RuleBase" id="RU361277"/>
    </source>
</evidence>
<dbReference type="InterPro" id="IPR011032">
    <property type="entry name" value="GroES-like_sf"/>
</dbReference>
<proteinExistence type="inferred from homology"/>
<evidence type="ECO:0000313" key="7">
    <source>
        <dbReference type="Proteomes" id="UP001254848"/>
    </source>
</evidence>
<dbReference type="InterPro" id="IPR036291">
    <property type="entry name" value="NAD(P)-bd_dom_sf"/>
</dbReference>
<dbReference type="SUPFAM" id="SSF51735">
    <property type="entry name" value="NAD(P)-binding Rossmann-fold domains"/>
    <property type="match status" value="1"/>
</dbReference>
<sequence>MKAAILYGPHDLRLVETAMPVPAADGVLIRVKAMGICGSDLHAYHGKLATVVYPRLIGHEVVGEVVETGSAVSKVKAGDHVVMDPVVSCGRCPACRSGRGNVCRDVKCMGVAAEGGCAEYIVLPEGNVHLIPADIPWNEAALIEPYTIGAQVTSRGEVAPGDTVLIMGAGPIGLVVLQAAKRRRAKVIITDVSEGRLELARRLDADVTVNPQKQDLAVAVSQFTDGYGVNVAVDAVGLPELFAQAVEFTAPTGRVVILGFNPTPSHVSELPITRKELDIRGSRMHAGKFPEVIRWFAAREVKTTPLISHQFPFEKVNEAFKTLEQEPDKTCKVIITF</sequence>
<dbReference type="PANTHER" id="PTHR43401">
    <property type="entry name" value="L-THREONINE 3-DEHYDROGENASE"/>
    <property type="match status" value="1"/>
</dbReference>
<dbReference type="InterPro" id="IPR020843">
    <property type="entry name" value="ER"/>
</dbReference>
<evidence type="ECO:0000313" key="6">
    <source>
        <dbReference type="EMBL" id="MDT8900568.1"/>
    </source>
</evidence>
<dbReference type="InterPro" id="IPR013149">
    <property type="entry name" value="ADH-like_C"/>
</dbReference>
<evidence type="ECO:0000256" key="2">
    <source>
        <dbReference type="ARBA" id="ARBA00022833"/>
    </source>
</evidence>
<evidence type="ECO:0000256" key="1">
    <source>
        <dbReference type="ARBA" id="ARBA00022723"/>
    </source>
</evidence>
<comment type="cofactor">
    <cofactor evidence="4">
        <name>Zn(2+)</name>
        <dbReference type="ChEBI" id="CHEBI:29105"/>
    </cofactor>
</comment>
<dbReference type="RefSeq" id="WP_413779106.1">
    <property type="nucleotide sequence ID" value="NZ_JAUOZS010000001.1"/>
</dbReference>
<dbReference type="Gene3D" id="3.40.50.720">
    <property type="entry name" value="NAD(P)-binding Rossmann-like Domain"/>
    <property type="match status" value="1"/>
</dbReference>
<dbReference type="PANTHER" id="PTHR43401:SF2">
    <property type="entry name" value="L-THREONINE 3-DEHYDROGENASE"/>
    <property type="match status" value="1"/>
</dbReference>
<dbReference type="Pfam" id="PF00107">
    <property type="entry name" value="ADH_zinc_N"/>
    <property type="match status" value="1"/>
</dbReference>
<dbReference type="PROSITE" id="PS00059">
    <property type="entry name" value="ADH_ZINC"/>
    <property type="match status" value="1"/>
</dbReference>
<dbReference type="InterPro" id="IPR013154">
    <property type="entry name" value="ADH-like_N"/>
</dbReference>
<dbReference type="Proteomes" id="UP001254848">
    <property type="component" value="Unassembled WGS sequence"/>
</dbReference>
<dbReference type="SMART" id="SM00829">
    <property type="entry name" value="PKS_ER"/>
    <property type="match status" value="1"/>
</dbReference>
<comment type="caution">
    <text evidence="6">The sequence shown here is derived from an EMBL/GenBank/DDBJ whole genome shotgun (WGS) entry which is preliminary data.</text>
</comment>
<dbReference type="SUPFAM" id="SSF50129">
    <property type="entry name" value="GroES-like"/>
    <property type="match status" value="1"/>
</dbReference>